<evidence type="ECO:0000313" key="4">
    <source>
        <dbReference type="Proteomes" id="UP001329505"/>
    </source>
</evidence>
<organism evidence="3 4">
    <name type="scientific">Pseudomonas soli</name>
    <dbReference type="NCBI Taxonomy" id="1306993"/>
    <lineage>
        <taxon>Bacteria</taxon>
        <taxon>Pseudomonadati</taxon>
        <taxon>Pseudomonadota</taxon>
        <taxon>Gammaproteobacteria</taxon>
        <taxon>Pseudomonadales</taxon>
        <taxon>Pseudomonadaceae</taxon>
        <taxon>Pseudomonas</taxon>
    </lineage>
</organism>
<keyword evidence="2" id="KW-0472">Membrane</keyword>
<feature type="non-terminal residue" evidence="3">
    <location>
        <position position="1"/>
    </location>
</feature>
<protein>
    <submittedName>
        <fullName evidence="3">Uncharacterized protein</fullName>
    </submittedName>
</protein>
<evidence type="ECO:0000256" key="2">
    <source>
        <dbReference type="SAM" id="Phobius"/>
    </source>
</evidence>
<keyword evidence="4" id="KW-1185">Reference proteome</keyword>
<sequence length="125" mass="14012">DQEQIKSRSRADQEQIKSRYVGFVSGFYVVLHYAIAGQARSHVESRSQTMLGAGLPRDVDLEFPRWQLATSCVSAGAARNFATSGGRTEVLRREVTGMDARQALRPMPKGTRRKGGKVIMRHHRK</sequence>
<name>A0ABU7GXS0_9PSED</name>
<feature type="transmembrane region" description="Helical" evidence="2">
    <location>
        <begin position="20"/>
        <end position="39"/>
    </location>
</feature>
<keyword evidence="2" id="KW-0812">Transmembrane</keyword>
<keyword evidence="2" id="KW-1133">Transmembrane helix</keyword>
<accession>A0ABU7GXS0</accession>
<feature type="compositionally biased region" description="Basic residues" evidence="1">
    <location>
        <begin position="110"/>
        <end position="125"/>
    </location>
</feature>
<dbReference type="EMBL" id="JAZDQQ010000076">
    <property type="protein sequence ID" value="MEE1883781.1"/>
    <property type="molecule type" value="Genomic_DNA"/>
</dbReference>
<evidence type="ECO:0000313" key="3">
    <source>
        <dbReference type="EMBL" id="MEE1883781.1"/>
    </source>
</evidence>
<reference evidence="3 4" key="1">
    <citation type="submission" date="2024-01" db="EMBL/GenBank/DDBJ databases">
        <title>Unpublished Manusciprt.</title>
        <authorList>
            <person name="Duman M."/>
            <person name="Valdes E.G."/>
            <person name="Ajmi N."/>
            <person name="Altun S."/>
            <person name="Saticioglu I.B."/>
        </authorList>
    </citation>
    <scope>NUCLEOTIDE SEQUENCE [LARGE SCALE GENOMIC DNA]</scope>
    <source>
        <strain evidence="3 4">139P</strain>
    </source>
</reference>
<evidence type="ECO:0000256" key="1">
    <source>
        <dbReference type="SAM" id="MobiDB-lite"/>
    </source>
</evidence>
<feature type="region of interest" description="Disordered" evidence="1">
    <location>
        <begin position="106"/>
        <end position="125"/>
    </location>
</feature>
<gene>
    <name evidence="3" type="ORF">V0R55_26895</name>
</gene>
<proteinExistence type="predicted"/>
<comment type="caution">
    <text evidence="3">The sequence shown here is derived from an EMBL/GenBank/DDBJ whole genome shotgun (WGS) entry which is preliminary data.</text>
</comment>
<dbReference type="Proteomes" id="UP001329505">
    <property type="component" value="Unassembled WGS sequence"/>
</dbReference>